<dbReference type="CDD" id="cd12345">
    <property type="entry name" value="RRM2_SECp43_like"/>
    <property type="match status" value="1"/>
</dbReference>
<dbReference type="PROSITE" id="PS50102">
    <property type="entry name" value="RRM"/>
    <property type="match status" value="3"/>
</dbReference>
<dbReference type="InterPro" id="IPR012677">
    <property type="entry name" value="Nucleotide-bd_a/b_plait_sf"/>
</dbReference>
<evidence type="ECO:0000256" key="4">
    <source>
        <dbReference type="ARBA" id="ARBA00022737"/>
    </source>
</evidence>
<evidence type="ECO:0000313" key="14">
    <source>
        <dbReference type="Proteomes" id="UP000594263"/>
    </source>
</evidence>
<dbReference type="EnsemblPlants" id="Kaladp0015s0202.1.v1.1">
    <property type="protein sequence ID" value="Kaladp0015s0202.1.v1.1"/>
    <property type="gene ID" value="Kaladp0015s0202.v1.1"/>
</dbReference>
<keyword evidence="6" id="KW-0539">Nucleus</keyword>
<feature type="region of interest" description="Disordered" evidence="11">
    <location>
        <begin position="302"/>
        <end position="341"/>
    </location>
</feature>
<dbReference type="PANTHER" id="PTHR47640:SF9">
    <property type="entry name" value="POLYADENYLATE-BINDING PROTEIN RBP47B"/>
    <property type="match status" value="1"/>
</dbReference>
<reference evidence="13" key="1">
    <citation type="submission" date="2021-01" db="UniProtKB">
        <authorList>
            <consortium name="EnsemblPlants"/>
        </authorList>
    </citation>
    <scope>IDENTIFICATION</scope>
</reference>
<dbReference type="InterPro" id="IPR000504">
    <property type="entry name" value="RRM_dom"/>
</dbReference>
<keyword evidence="3" id="KW-0507">mRNA processing</keyword>
<evidence type="ECO:0000256" key="7">
    <source>
        <dbReference type="ARBA" id="ARBA00057395"/>
    </source>
</evidence>
<evidence type="ECO:0000256" key="11">
    <source>
        <dbReference type="SAM" id="MobiDB-lite"/>
    </source>
</evidence>
<feature type="region of interest" description="Disordered" evidence="11">
    <location>
        <begin position="1"/>
        <end position="45"/>
    </location>
</feature>
<evidence type="ECO:0000313" key="13">
    <source>
        <dbReference type="EnsemblPlants" id="Kaladp0015s0202.1.v1.1"/>
    </source>
</evidence>
<dbReference type="AlphaFoldDB" id="A0A7N0SZP8"/>
<dbReference type="GO" id="GO:0005634">
    <property type="term" value="C:nucleus"/>
    <property type="evidence" value="ECO:0007669"/>
    <property type="project" value="UniProtKB-SubCell"/>
</dbReference>
<proteinExistence type="inferred from homology"/>
<dbReference type="Gramene" id="Kaladp0015s0202.1.v1.1">
    <property type="protein sequence ID" value="Kaladp0015s0202.1.v1.1"/>
    <property type="gene ID" value="Kaladp0015s0202.v1.1"/>
</dbReference>
<dbReference type="FunFam" id="3.30.70.330:FF:000144">
    <property type="entry name" value="Polyadenylate-binding protein RBP47B"/>
    <property type="match status" value="1"/>
</dbReference>
<dbReference type="GO" id="GO:0006397">
    <property type="term" value="P:mRNA processing"/>
    <property type="evidence" value="ECO:0007669"/>
    <property type="project" value="UniProtKB-KW"/>
</dbReference>
<dbReference type="OMA" id="YVPYNHG"/>
<dbReference type="SUPFAM" id="SSF54928">
    <property type="entry name" value="RNA-binding domain, RBD"/>
    <property type="match status" value="3"/>
</dbReference>
<evidence type="ECO:0000256" key="5">
    <source>
        <dbReference type="ARBA" id="ARBA00022884"/>
    </source>
</evidence>
<evidence type="ECO:0000256" key="1">
    <source>
        <dbReference type="ARBA" id="ARBA00004123"/>
    </source>
</evidence>
<dbReference type="FunFam" id="3.30.70.330:FF:000395">
    <property type="entry name" value="Polyadenylate-binding protein RBP47"/>
    <property type="match status" value="1"/>
</dbReference>
<comment type="function">
    <text evidence="7">Heterogeneous nuclear ribonucleoprotein (hnRNP)-protein binding the poly(A) tail of mRNA and probably involved in some steps of pre-mRNA maturation.</text>
</comment>
<protein>
    <recommendedName>
        <fullName evidence="12">RRM domain-containing protein</fullName>
    </recommendedName>
</protein>
<keyword evidence="4" id="KW-0677">Repeat</keyword>
<organism evidence="13 14">
    <name type="scientific">Kalanchoe fedtschenkoi</name>
    <name type="common">Lavender scallops</name>
    <name type="synonym">South American air plant</name>
    <dbReference type="NCBI Taxonomy" id="63787"/>
    <lineage>
        <taxon>Eukaryota</taxon>
        <taxon>Viridiplantae</taxon>
        <taxon>Streptophyta</taxon>
        <taxon>Embryophyta</taxon>
        <taxon>Tracheophyta</taxon>
        <taxon>Spermatophyta</taxon>
        <taxon>Magnoliopsida</taxon>
        <taxon>eudicotyledons</taxon>
        <taxon>Gunneridae</taxon>
        <taxon>Pentapetalae</taxon>
        <taxon>Saxifragales</taxon>
        <taxon>Crassulaceae</taxon>
        <taxon>Kalanchoe</taxon>
    </lineage>
</organism>
<feature type="domain" description="RRM" evidence="12">
    <location>
        <begin position="131"/>
        <end position="211"/>
    </location>
</feature>
<feature type="compositionally biased region" description="Polar residues" evidence="11">
    <location>
        <begin position="331"/>
        <end position="341"/>
    </location>
</feature>
<accession>A0A7N0SZP8</accession>
<evidence type="ECO:0000256" key="10">
    <source>
        <dbReference type="PROSITE-ProRule" id="PRU00176"/>
    </source>
</evidence>
<evidence type="ECO:0000256" key="3">
    <source>
        <dbReference type="ARBA" id="ARBA00022664"/>
    </source>
</evidence>
<feature type="region of interest" description="Disordered" evidence="11">
    <location>
        <begin position="101"/>
        <end position="122"/>
    </location>
</feature>
<dbReference type="GO" id="GO:0003729">
    <property type="term" value="F:mRNA binding"/>
    <property type="evidence" value="ECO:0007669"/>
    <property type="project" value="InterPro"/>
</dbReference>
<evidence type="ECO:0000256" key="9">
    <source>
        <dbReference type="ARBA" id="ARBA00063471"/>
    </source>
</evidence>
<dbReference type="PANTHER" id="PTHR47640">
    <property type="entry name" value="TRNA SELENOCYSTEINE 1-ASSOCIATED PROTEIN 1-RELATED-RELATED"/>
    <property type="match status" value="1"/>
</dbReference>
<feature type="compositionally biased region" description="Polar residues" evidence="11">
    <location>
        <begin position="35"/>
        <end position="45"/>
    </location>
</feature>
<comment type="subcellular location">
    <subcellularLocation>
        <location evidence="2">Cytoplasmic granule</location>
    </subcellularLocation>
    <subcellularLocation>
        <location evidence="1">Nucleus</location>
    </subcellularLocation>
</comment>
<dbReference type="Proteomes" id="UP000594263">
    <property type="component" value="Unplaced"/>
</dbReference>
<sequence length="462" mass="51597">MQPATASRAGGADLNHQSPHPLPQKHHQQPSPQSYKQQEPWTPHQTYNPQQWVEMGMQPYPAAMAMQQQQMMMMVYLHQYVPYVNYAGYYQQQPCQLQHQQYNNQQQREREGSQQKQLAVKSGSVKEEDVKTVWIGDLQPWMDESYLQNCFASAGELVSVKVIRNKQTGQSDGYGFVEFLSRAEAEKVLQSYPGTSMPNTEQSFRLNWASFSPLERQSDPRPDLSVFVGDLAPDVTDTVLQETFASKYQSTKGVKVVVDPNTGRSKGYGFVRFGDESDKLKAVTEMNGAFCLSRPMRVGVATPKRSPGYQHRSSPASVASAENGYHGTPTHGFQSDSDSNRTIFVGGIDAETTEEEIRQPFSQFGEIISVKIPVGKGCAFVQFAERSNAEDAIQGLNGTVIGKQTVRLAWGRTPANKQWRNNHQHWNGGVNRGQSYRGHGYSTPQRHDPSMYTAAASANGES</sequence>
<dbReference type="SMART" id="SM00360">
    <property type="entry name" value="RRM"/>
    <property type="match status" value="3"/>
</dbReference>
<dbReference type="FunFam" id="3.30.70.330:FF:000103">
    <property type="entry name" value="Polyadenylate-binding protein RBP47B"/>
    <property type="match status" value="1"/>
</dbReference>
<comment type="similarity">
    <text evidence="8">Belongs to the polyadenylate-binding RBP47 family.</text>
</comment>
<feature type="region of interest" description="Disordered" evidence="11">
    <location>
        <begin position="418"/>
        <end position="462"/>
    </location>
</feature>
<dbReference type="InterPro" id="IPR035979">
    <property type="entry name" value="RBD_domain_sf"/>
</dbReference>
<feature type="domain" description="RRM" evidence="12">
    <location>
        <begin position="341"/>
        <end position="413"/>
    </location>
</feature>
<evidence type="ECO:0000256" key="6">
    <source>
        <dbReference type="ARBA" id="ARBA00023242"/>
    </source>
</evidence>
<evidence type="ECO:0000259" key="12">
    <source>
        <dbReference type="PROSITE" id="PS50102"/>
    </source>
</evidence>
<dbReference type="Gene3D" id="3.30.70.330">
    <property type="match status" value="3"/>
</dbReference>
<dbReference type="CDD" id="cd12344">
    <property type="entry name" value="RRM1_SECp43_like"/>
    <property type="match status" value="1"/>
</dbReference>
<dbReference type="Pfam" id="PF00076">
    <property type="entry name" value="RRM_1"/>
    <property type="match status" value="3"/>
</dbReference>
<comment type="subunit">
    <text evidence="9">Interacts with the poly(A) tail of mRNA in nucleus.</text>
</comment>
<feature type="domain" description="RRM" evidence="12">
    <location>
        <begin position="224"/>
        <end position="303"/>
    </location>
</feature>
<keyword evidence="5 10" id="KW-0694">RNA-binding</keyword>
<evidence type="ECO:0000256" key="2">
    <source>
        <dbReference type="ARBA" id="ARBA00004463"/>
    </source>
</evidence>
<dbReference type="GO" id="GO:0005829">
    <property type="term" value="C:cytosol"/>
    <property type="evidence" value="ECO:0007669"/>
    <property type="project" value="TreeGrafter"/>
</dbReference>
<evidence type="ECO:0000256" key="8">
    <source>
        <dbReference type="ARBA" id="ARBA00061069"/>
    </source>
</evidence>
<keyword evidence="14" id="KW-1185">Reference proteome</keyword>
<name>A0A7N0SZP8_KALFE</name>
<dbReference type="InterPro" id="IPR050825">
    <property type="entry name" value="RBM42_RBP45_47-like"/>
</dbReference>